<reference evidence="1 2" key="1">
    <citation type="submission" date="2020-08" db="EMBL/GenBank/DDBJ databases">
        <authorList>
            <person name="Hejnol A."/>
        </authorList>
    </citation>
    <scope>NUCLEOTIDE SEQUENCE [LARGE SCALE GENOMIC DNA]</scope>
</reference>
<evidence type="ECO:0000313" key="2">
    <source>
        <dbReference type="Proteomes" id="UP000549394"/>
    </source>
</evidence>
<proteinExistence type="predicted"/>
<accession>A0A7I8WFB9</accession>
<sequence>MEHLISGRYINGKFLPLLFEFHSLEEQIITYKILCNTKLADNFQSFPKSILFKAYKYWDASYEKQACVYRCFKDEQALSECLLMKKRYSYFDHQILGIQCLKQSINRHFLLDGNKRLPQVKDFVTRLKNNEKIVKDSSVIDDGSKYTGMIEIFYNDYWYPASYFEFDYEQV</sequence>
<name>A0A7I8WFB9_9ANNE</name>
<comment type="caution">
    <text evidence="1">The sequence shown here is derived from an EMBL/GenBank/DDBJ whole genome shotgun (WGS) entry which is preliminary data.</text>
</comment>
<dbReference type="Proteomes" id="UP000549394">
    <property type="component" value="Unassembled WGS sequence"/>
</dbReference>
<dbReference type="EMBL" id="CAJFCJ010000083">
    <property type="protein sequence ID" value="CAD5126790.1"/>
    <property type="molecule type" value="Genomic_DNA"/>
</dbReference>
<dbReference type="AlphaFoldDB" id="A0A7I8WFB9"/>
<keyword evidence="2" id="KW-1185">Reference proteome</keyword>
<gene>
    <name evidence="1" type="ORF">DGYR_LOCUS14016</name>
</gene>
<protein>
    <submittedName>
        <fullName evidence="1">Uncharacterized protein</fullName>
    </submittedName>
</protein>
<evidence type="ECO:0000313" key="1">
    <source>
        <dbReference type="EMBL" id="CAD5126790.1"/>
    </source>
</evidence>
<organism evidence="1 2">
    <name type="scientific">Dimorphilus gyrociliatus</name>
    <dbReference type="NCBI Taxonomy" id="2664684"/>
    <lineage>
        <taxon>Eukaryota</taxon>
        <taxon>Metazoa</taxon>
        <taxon>Spiralia</taxon>
        <taxon>Lophotrochozoa</taxon>
        <taxon>Annelida</taxon>
        <taxon>Polychaeta</taxon>
        <taxon>Polychaeta incertae sedis</taxon>
        <taxon>Dinophilidae</taxon>
        <taxon>Dimorphilus</taxon>
    </lineage>
</organism>